<comment type="caution">
    <text evidence="1">The sequence shown here is derived from an EMBL/GenBank/DDBJ whole genome shotgun (WGS) entry which is preliminary data.</text>
</comment>
<accession>A0AAV3TY00</accession>
<name>A0AAV3TY00_9ALTE</name>
<gene>
    <name evidence="1" type="ORF">GCM10025791_04750</name>
</gene>
<keyword evidence="2" id="KW-1185">Reference proteome</keyword>
<proteinExistence type="predicted"/>
<organism evidence="1 2">
    <name type="scientific">Halioxenophilus aromaticivorans</name>
    <dbReference type="NCBI Taxonomy" id="1306992"/>
    <lineage>
        <taxon>Bacteria</taxon>
        <taxon>Pseudomonadati</taxon>
        <taxon>Pseudomonadota</taxon>
        <taxon>Gammaproteobacteria</taxon>
        <taxon>Alteromonadales</taxon>
        <taxon>Alteromonadaceae</taxon>
        <taxon>Halioxenophilus</taxon>
    </lineage>
</organism>
<dbReference type="Proteomes" id="UP001409585">
    <property type="component" value="Unassembled WGS sequence"/>
</dbReference>
<dbReference type="EMBL" id="BAABLX010000004">
    <property type="protein sequence ID" value="GAA4931616.1"/>
    <property type="molecule type" value="Genomic_DNA"/>
</dbReference>
<dbReference type="AlphaFoldDB" id="A0AAV3TY00"/>
<sequence length="78" mass="8853">MATLMVLLKKYNFGQKLYSECERIKPLAVAPCCDLGLVLDMSNIEQQSSNQYRAGWHKDLEAQLPQLLDCPTANTRTH</sequence>
<reference evidence="2" key="1">
    <citation type="journal article" date="2019" name="Int. J. Syst. Evol. Microbiol.">
        <title>The Global Catalogue of Microorganisms (GCM) 10K type strain sequencing project: providing services to taxonomists for standard genome sequencing and annotation.</title>
        <authorList>
            <consortium name="The Broad Institute Genomics Platform"/>
            <consortium name="The Broad Institute Genome Sequencing Center for Infectious Disease"/>
            <person name="Wu L."/>
            <person name="Ma J."/>
        </authorList>
    </citation>
    <scope>NUCLEOTIDE SEQUENCE [LARGE SCALE GENOMIC DNA]</scope>
    <source>
        <strain evidence="2">JCM 19134</strain>
    </source>
</reference>
<protein>
    <submittedName>
        <fullName evidence="1">Uncharacterized protein</fullName>
    </submittedName>
</protein>
<evidence type="ECO:0000313" key="2">
    <source>
        <dbReference type="Proteomes" id="UP001409585"/>
    </source>
</evidence>
<evidence type="ECO:0000313" key="1">
    <source>
        <dbReference type="EMBL" id="GAA4931616.1"/>
    </source>
</evidence>